<accession>A0A8J5WHB3</accession>
<organism evidence="8 9">
    <name type="scientific">Zizania palustris</name>
    <name type="common">Northern wild rice</name>
    <dbReference type="NCBI Taxonomy" id="103762"/>
    <lineage>
        <taxon>Eukaryota</taxon>
        <taxon>Viridiplantae</taxon>
        <taxon>Streptophyta</taxon>
        <taxon>Embryophyta</taxon>
        <taxon>Tracheophyta</taxon>
        <taxon>Spermatophyta</taxon>
        <taxon>Magnoliopsida</taxon>
        <taxon>Liliopsida</taxon>
        <taxon>Poales</taxon>
        <taxon>Poaceae</taxon>
        <taxon>BOP clade</taxon>
        <taxon>Oryzoideae</taxon>
        <taxon>Oryzeae</taxon>
        <taxon>Zizaniinae</taxon>
        <taxon>Zizania</taxon>
    </lineage>
</organism>
<keyword evidence="6" id="KW-0723">Serine/threonine-protein kinase</keyword>
<evidence type="ECO:0000256" key="3">
    <source>
        <dbReference type="ARBA" id="ARBA00022777"/>
    </source>
</evidence>
<dbReference type="EMBL" id="JAAALK010000081">
    <property type="protein sequence ID" value="KAG8090155.1"/>
    <property type="molecule type" value="Genomic_DNA"/>
</dbReference>
<gene>
    <name evidence="8" type="ORF">GUJ93_ZPchr0011g28075</name>
</gene>
<feature type="binding site" evidence="5">
    <location>
        <position position="47"/>
    </location>
    <ligand>
        <name>ATP</name>
        <dbReference type="ChEBI" id="CHEBI:30616"/>
    </ligand>
</feature>
<dbReference type="AlphaFoldDB" id="A0A8J5WHB3"/>
<dbReference type="Proteomes" id="UP000729402">
    <property type="component" value="Unassembled WGS sequence"/>
</dbReference>
<dbReference type="FunFam" id="3.30.200.20:FF:000465">
    <property type="entry name" value="Cysteine-rich receptor-like protein kinase 6"/>
    <property type="match status" value="1"/>
</dbReference>
<dbReference type="PANTHER" id="PTHR45707:SF46">
    <property type="entry name" value="PROTEIN KINASE DOMAIN-CONTAINING PROTEIN"/>
    <property type="match status" value="1"/>
</dbReference>
<dbReference type="InterPro" id="IPR000719">
    <property type="entry name" value="Prot_kinase_dom"/>
</dbReference>
<keyword evidence="2 5" id="KW-0547">Nucleotide-binding</keyword>
<reference evidence="8" key="2">
    <citation type="submission" date="2021-02" db="EMBL/GenBank/DDBJ databases">
        <authorList>
            <person name="Kimball J.A."/>
            <person name="Haas M.W."/>
            <person name="Macchietto M."/>
            <person name="Kono T."/>
            <person name="Duquette J."/>
            <person name="Shao M."/>
        </authorList>
    </citation>
    <scope>NUCLEOTIDE SEQUENCE</scope>
    <source>
        <tissue evidence="8">Fresh leaf tissue</tissue>
    </source>
</reference>
<protein>
    <recommendedName>
        <fullName evidence="7">Protein kinase domain-containing protein</fullName>
    </recommendedName>
</protein>
<comment type="similarity">
    <text evidence="6">Belongs to the protein kinase superfamily.</text>
</comment>
<evidence type="ECO:0000256" key="5">
    <source>
        <dbReference type="PROSITE-ProRule" id="PRU10141"/>
    </source>
</evidence>
<dbReference type="GO" id="GO:0004674">
    <property type="term" value="F:protein serine/threonine kinase activity"/>
    <property type="evidence" value="ECO:0007669"/>
    <property type="project" value="UniProtKB-KW"/>
</dbReference>
<evidence type="ECO:0000313" key="9">
    <source>
        <dbReference type="Proteomes" id="UP000729402"/>
    </source>
</evidence>
<dbReference type="PROSITE" id="PS00107">
    <property type="entry name" value="PROTEIN_KINASE_ATP"/>
    <property type="match status" value="1"/>
</dbReference>
<evidence type="ECO:0000256" key="6">
    <source>
        <dbReference type="RuleBase" id="RU000304"/>
    </source>
</evidence>
<dbReference type="GO" id="GO:0005524">
    <property type="term" value="F:ATP binding"/>
    <property type="evidence" value="ECO:0007669"/>
    <property type="project" value="UniProtKB-UniRule"/>
</dbReference>
<dbReference type="PROSITE" id="PS50011">
    <property type="entry name" value="PROTEIN_KINASE_DOM"/>
    <property type="match status" value="1"/>
</dbReference>
<dbReference type="PROSITE" id="PS00108">
    <property type="entry name" value="PROTEIN_KINASE_ST"/>
    <property type="match status" value="1"/>
</dbReference>
<dbReference type="OrthoDB" id="195446at2759"/>
<keyword evidence="3" id="KW-0418">Kinase</keyword>
<evidence type="ECO:0000256" key="1">
    <source>
        <dbReference type="ARBA" id="ARBA00022679"/>
    </source>
</evidence>
<dbReference type="PIRSF" id="PIRSF000654">
    <property type="entry name" value="Integrin-linked_kinase"/>
    <property type="match status" value="1"/>
</dbReference>
<keyword evidence="4 5" id="KW-0067">ATP-binding</keyword>
<name>A0A8J5WHB3_ZIZPA</name>
<proteinExistence type="inferred from homology"/>
<dbReference type="InterPro" id="IPR008271">
    <property type="entry name" value="Ser/Thr_kinase_AS"/>
</dbReference>
<evidence type="ECO:0000256" key="2">
    <source>
        <dbReference type="ARBA" id="ARBA00022741"/>
    </source>
</evidence>
<reference evidence="8" key="1">
    <citation type="journal article" date="2021" name="bioRxiv">
        <title>Whole Genome Assembly and Annotation of Northern Wild Rice, Zizania palustris L., Supports a Whole Genome Duplication in the Zizania Genus.</title>
        <authorList>
            <person name="Haas M."/>
            <person name="Kono T."/>
            <person name="Macchietto M."/>
            <person name="Millas R."/>
            <person name="McGilp L."/>
            <person name="Shao M."/>
            <person name="Duquette J."/>
            <person name="Hirsch C.N."/>
            <person name="Kimball J."/>
        </authorList>
    </citation>
    <scope>NUCLEOTIDE SEQUENCE</scope>
    <source>
        <tissue evidence="8">Fresh leaf tissue</tissue>
    </source>
</reference>
<comment type="caution">
    <text evidence="8">The sequence shown here is derived from an EMBL/GenBank/DDBJ whole genome shotgun (WGS) entry which is preliminary data.</text>
</comment>
<keyword evidence="9" id="KW-1185">Reference proteome</keyword>
<dbReference type="SMART" id="SM00220">
    <property type="entry name" value="S_TKc"/>
    <property type="match status" value="1"/>
</dbReference>
<dbReference type="InterPro" id="IPR017441">
    <property type="entry name" value="Protein_kinase_ATP_BS"/>
</dbReference>
<sequence>MTATNLSFIYLDNITNGFSEDRKIGSGGYGEVYKGVDNTGQTIAVKKLYYMPGIDDTQFRNEFNNLMRVQHPNIVRFIGYCYEVHNGHFEHNGEYIFGQNIYRVLCFEYLQNGSLDDCLSDESCGIDWYTRYKIIKGICEGLYYLHGQSMYHLDLKPANILLDANMVPKIADFGLSRLFGGSQTHTSRNCIGTECYMPPEYIKKRQISNKYDIFSLGVIIIQIIAGPDGFSKYGDTSSQEKFIELVQNNWRHRLGLEATTSQVHASLEEDCEQVNRCIEIALRCVDENRDRRPAIRDIIEELRLAVTETTSSIASWEQV</sequence>
<evidence type="ECO:0000259" key="7">
    <source>
        <dbReference type="PROSITE" id="PS50011"/>
    </source>
</evidence>
<evidence type="ECO:0000256" key="4">
    <source>
        <dbReference type="ARBA" id="ARBA00022840"/>
    </source>
</evidence>
<keyword evidence="1" id="KW-0808">Transferase</keyword>
<dbReference type="FunFam" id="1.10.510.10:FF:000625">
    <property type="entry name" value="Cysteine-rich receptor-like protein kinase 6"/>
    <property type="match status" value="1"/>
</dbReference>
<dbReference type="PANTHER" id="PTHR45707">
    <property type="entry name" value="C2 CALCIUM/LIPID-BINDING PLANT PHOSPHORIBOSYLTRANSFERASE FAMILY PROTEIN"/>
    <property type="match status" value="1"/>
</dbReference>
<dbReference type="Pfam" id="PF00069">
    <property type="entry name" value="Pkinase"/>
    <property type="match status" value="1"/>
</dbReference>
<evidence type="ECO:0000313" key="8">
    <source>
        <dbReference type="EMBL" id="KAG8090155.1"/>
    </source>
</evidence>
<feature type="domain" description="Protein kinase" evidence="7">
    <location>
        <begin position="18"/>
        <end position="304"/>
    </location>
</feature>